<evidence type="ECO:0000313" key="2">
    <source>
        <dbReference type="Proteomes" id="UP001236076"/>
    </source>
</evidence>
<proteinExistence type="predicted"/>
<accession>A0AAE9PZQ8</accession>
<reference evidence="1 2" key="1">
    <citation type="submission" date="2022-10" db="EMBL/GenBank/DDBJ databases">
        <authorList>
            <person name="Cortes-Martin A."/>
            <person name="Buttimer C.T.H."/>
            <person name="Hill C."/>
        </authorList>
    </citation>
    <scope>NUCLEOTIDE SEQUENCE [LARGE SCALE GENOMIC DNA]</scope>
</reference>
<evidence type="ECO:0000313" key="1">
    <source>
        <dbReference type="EMBL" id="UZZ64327.1"/>
    </source>
</evidence>
<gene>
    <name evidence="1" type="ORF">A54_87</name>
</gene>
<keyword evidence="2" id="KW-1185">Reference proteome</keyword>
<protein>
    <submittedName>
        <fullName evidence="1">Uncharacterized protein</fullName>
    </submittedName>
</protein>
<sequence>MNPQNLSYVNWPNKAEKKENLKRLVNFYREAGHSKVTAVKMAKRHLNKPSTKLI</sequence>
<name>A0AAE9PZQ8_9CAUD</name>
<organism evidence="1 2">
    <name type="scientific">Escherichia phage A5-4</name>
    <dbReference type="NCBI Taxonomy" id="2996162"/>
    <lineage>
        <taxon>Viruses</taxon>
        <taxon>Duplodnaviria</taxon>
        <taxon>Heunggongvirae</taxon>
        <taxon>Uroviricota</taxon>
        <taxon>Caudoviricetes</taxon>
        <taxon>Vequintavirinae</taxon>
    </lineage>
</organism>
<dbReference type="EMBL" id="OP744025">
    <property type="protein sequence ID" value="UZZ64327.1"/>
    <property type="molecule type" value="Genomic_DNA"/>
</dbReference>
<dbReference type="Proteomes" id="UP001236076">
    <property type="component" value="Segment"/>
</dbReference>